<dbReference type="PANTHER" id="PTHR48079">
    <property type="entry name" value="PROTEIN YEEZ"/>
    <property type="match status" value="1"/>
</dbReference>
<dbReference type="RefSeq" id="WP_379568365.1">
    <property type="nucleotide sequence ID" value="NZ_JBHUFV010000003.1"/>
</dbReference>
<dbReference type="InterPro" id="IPR051783">
    <property type="entry name" value="NAD(P)-dependent_oxidoreduct"/>
</dbReference>
<dbReference type="Gene3D" id="3.40.50.720">
    <property type="entry name" value="NAD(P)-binding Rossmann-like Domain"/>
    <property type="match status" value="1"/>
</dbReference>
<dbReference type="InterPro" id="IPR001509">
    <property type="entry name" value="Epimerase_deHydtase"/>
</dbReference>
<reference evidence="3" key="1">
    <citation type="journal article" date="2019" name="Int. J. Syst. Evol. Microbiol.">
        <title>The Global Catalogue of Microorganisms (GCM) 10K type strain sequencing project: providing services to taxonomists for standard genome sequencing and annotation.</title>
        <authorList>
            <consortium name="The Broad Institute Genomics Platform"/>
            <consortium name="The Broad Institute Genome Sequencing Center for Infectious Disease"/>
            <person name="Wu L."/>
            <person name="Ma J."/>
        </authorList>
    </citation>
    <scope>NUCLEOTIDE SEQUENCE [LARGE SCALE GENOMIC DNA]</scope>
    <source>
        <strain evidence="3">ICMP 6774ER</strain>
    </source>
</reference>
<protein>
    <submittedName>
        <fullName evidence="2">NAD-dependent epimerase/dehydratase family protein</fullName>
    </submittedName>
</protein>
<name>A0ABW4SNS3_9ACTN</name>
<evidence type="ECO:0000259" key="1">
    <source>
        <dbReference type="Pfam" id="PF01370"/>
    </source>
</evidence>
<gene>
    <name evidence="2" type="ORF">ACFSKW_01755</name>
</gene>
<evidence type="ECO:0000313" key="3">
    <source>
        <dbReference type="Proteomes" id="UP001597368"/>
    </source>
</evidence>
<dbReference type="Pfam" id="PF01370">
    <property type="entry name" value="Epimerase"/>
    <property type="match status" value="1"/>
</dbReference>
<dbReference type="Proteomes" id="UP001597368">
    <property type="component" value="Unassembled WGS sequence"/>
</dbReference>
<organism evidence="2 3">
    <name type="scientific">Nonomuraea mangrovi</name>
    <dbReference type="NCBI Taxonomy" id="2316207"/>
    <lineage>
        <taxon>Bacteria</taxon>
        <taxon>Bacillati</taxon>
        <taxon>Actinomycetota</taxon>
        <taxon>Actinomycetes</taxon>
        <taxon>Streptosporangiales</taxon>
        <taxon>Streptosporangiaceae</taxon>
        <taxon>Nonomuraea</taxon>
    </lineage>
</organism>
<dbReference type="PANTHER" id="PTHR48079:SF6">
    <property type="entry name" value="NAD(P)-BINDING DOMAIN-CONTAINING PROTEIN-RELATED"/>
    <property type="match status" value="1"/>
</dbReference>
<dbReference type="SUPFAM" id="SSF51735">
    <property type="entry name" value="NAD(P)-binding Rossmann-fold domains"/>
    <property type="match status" value="1"/>
</dbReference>
<feature type="domain" description="NAD-dependent epimerase/dehydratase" evidence="1">
    <location>
        <begin position="3"/>
        <end position="232"/>
    </location>
</feature>
<dbReference type="InterPro" id="IPR036291">
    <property type="entry name" value="NAD(P)-bd_dom_sf"/>
</dbReference>
<sequence length="311" mass="33103">MRVLLAGAAGTVGSALVPLLRQAGHEVLGLTRSERGAARLSAEGAEPVRADMMDAGGLLAALEGRTADAVIHQATAITGPPLFHRDLYATDALRERGTANLLRAAALLGARRFVTQSFFLGYGYRDHGSLPLTEDRPFACPTGHRAFDRHMRSMRANEEQAFGTPGIEGVALRYGMFYGPEPSTLKLAALTRRRALPVPRPSGTVALVHIHDAAAAAVAALDRGRPGQAYNIVDDQPVTFADYVGAVAAAVGAPSPLTVPARLLAALPYLYALMVSTRIRLSNDKAKRELGWHPAFPSHHEGLKGLREALT</sequence>
<comment type="caution">
    <text evidence="2">The sequence shown here is derived from an EMBL/GenBank/DDBJ whole genome shotgun (WGS) entry which is preliminary data.</text>
</comment>
<dbReference type="EMBL" id="JBHUFV010000003">
    <property type="protein sequence ID" value="MFD1930192.1"/>
    <property type="molecule type" value="Genomic_DNA"/>
</dbReference>
<proteinExistence type="predicted"/>
<evidence type="ECO:0000313" key="2">
    <source>
        <dbReference type="EMBL" id="MFD1930192.1"/>
    </source>
</evidence>
<accession>A0ABW4SNS3</accession>
<keyword evidence="3" id="KW-1185">Reference proteome</keyword>